<dbReference type="PROSITE" id="PS51512">
    <property type="entry name" value="DFDF"/>
    <property type="match status" value="1"/>
</dbReference>
<proteinExistence type="inferred from homology"/>
<dbReference type="InterPro" id="IPR019050">
    <property type="entry name" value="FDF_dom"/>
</dbReference>
<dbReference type="GO" id="GO:0006397">
    <property type="term" value="P:mRNA processing"/>
    <property type="evidence" value="ECO:0007669"/>
    <property type="project" value="UniProtKB-KW"/>
</dbReference>
<dbReference type="GO" id="GO:0000932">
    <property type="term" value="C:P-body"/>
    <property type="evidence" value="ECO:0007669"/>
    <property type="project" value="UniProtKB-SubCell"/>
</dbReference>
<feature type="compositionally biased region" description="Polar residues" evidence="9">
    <location>
        <begin position="138"/>
        <end position="153"/>
    </location>
</feature>
<feature type="region of interest" description="Disordered" evidence="9">
    <location>
        <begin position="425"/>
        <end position="470"/>
    </location>
</feature>
<evidence type="ECO:0000256" key="6">
    <source>
        <dbReference type="ARBA" id="ARBA00059323"/>
    </source>
</evidence>
<keyword evidence="3" id="KW-0963">Cytoplasm</keyword>
<evidence type="ECO:0000259" key="13">
    <source>
        <dbReference type="PROSITE" id="PS52002"/>
    </source>
</evidence>
<evidence type="ECO:0000256" key="9">
    <source>
        <dbReference type="SAM" id="MobiDB-lite"/>
    </source>
</evidence>
<evidence type="ECO:0000313" key="15">
    <source>
        <dbReference type="Proteomes" id="UP000623129"/>
    </source>
</evidence>
<dbReference type="PROSITE" id="PS51536">
    <property type="entry name" value="TFG"/>
    <property type="match status" value="1"/>
</dbReference>
<dbReference type="InterPro" id="IPR047575">
    <property type="entry name" value="Sm"/>
</dbReference>
<feature type="compositionally biased region" description="Low complexity" evidence="9">
    <location>
        <begin position="634"/>
        <end position="652"/>
    </location>
</feature>
<dbReference type="InterPro" id="IPR025762">
    <property type="entry name" value="DFDF"/>
</dbReference>
<name>A0A833R6Z5_9POAL</name>
<dbReference type="Gene3D" id="2.30.30.100">
    <property type="match status" value="1"/>
</dbReference>
<feature type="compositionally biased region" description="Acidic residues" evidence="9">
    <location>
        <begin position="545"/>
        <end position="559"/>
    </location>
</feature>
<dbReference type="InterPro" id="IPR025761">
    <property type="entry name" value="FFD_box"/>
</dbReference>
<gene>
    <name evidence="14" type="ORF">FCM35_KLT02314</name>
</gene>
<feature type="region of interest" description="Disordered" evidence="9">
    <location>
        <begin position="222"/>
        <end position="241"/>
    </location>
</feature>
<keyword evidence="15" id="KW-1185">Reference proteome</keyword>
<organism evidence="14 15">
    <name type="scientific">Carex littledalei</name>
    <dbReference type="NCBI Taxonomy" id="544730"/>
    <lineage>
        <taxon>Eukaryota</taxon>
        <taxon>Viridiplantae</taxon>
        <taxon>Streptophyta</taxon>
        <taxon>Embryophyta</taxon>
        <taxon>Tracheophyta</taxon>
        <taxon>Spermatophyta</taxon>
        <taxon>Magnoliopsida</taxon>
        <taxon>Liliopsida</taxon>
        <taxon>Poales</taxon>
        <taxon>Cyperaceae</taxon>
        <taxon>Cyperoideae</taxon>
        <taxon>Cariceae</taxon>
        <taxon>Carex</taxon>
        <taxon>Carex subgen. Euthyceras</taxon>
    </lineage>
</organism>
<dbReference type="OrthoDB" id="21539at2759"/>
<feature type="compositionally biased region" description="Polar residues" evidence="9">
    <location>
        <begin position="1"/>
        <end position="16"/>
    </location>
</feature>
<dbReference type="CDD" id="cd01736">
    <property type="entry name" value="LSm14_N"/>
    <property type="match status" value="1"/>
</dbReference>
<feature type="region of interest" description="Disordered" evidence="9">
    <location>
        <begin position="537"/>
        <end position="561"/>
    </location>
</feature>
<dbReference type="SMART" id="SM01199">
    <property type="entry name" value="FDF"/>
    <property type="match status" value="1"/>
</dbReference>
<evidence type="ECO:0000259" key="10">
    <source>
        <dbReference type="PROSITE" id="PS51512"/>
    </source>
</evidence>
<dbReference type="PROSITE" id="PS52002">
    <property type="entry name" value="SM"/>
    <property type="match status" value="1"/>
</dbReference>
<reference evidence="14" key="1">
    <citation type="submission" date="2020-01" db="EMBL/GenBank/DDBJ databases">
        <title>Genome sequence of Kobresia littledalei, the first chromosome-level genome in the family Cyperaceae.</title>
        <authorList>
            <person name="Qu G."/>
        </authorList>
    </citation>
    <scope>NUCLEOTIDE SEQUENCE</scope>
    <source>
        <strain evidence="14">C.B.Clarke</strain>
        <tissue evidence="14">Leaf</tissue>
    </source>
</reference>
<keyword evidence="5" id="KW-0507">mRNA processing</keyword>
<evidence type="ECO:0000256" key="3">
    <source>
        <dbReference type="ARBA" id="ARBA00022490"/>
    </source>
</evidence>
<comment type="similarity">
    <text evidence="2">Belongs to the LSM14 family.</text>
</comment>
<dbReference type="InterPro" id="IPR025768">
    <property type="entry name" value="TFG_box"/>
</dbReference>
<evidence type="ECO:0000256" key="7">
    <source>
        <dbReference type="PROSITE-ProRule" id="PRU00846"/>
    </source>
</evidence>
<dbReference type="InterPro" id="IPR025609">
    <property type="entry name" value="Lsm14-like_N"/>
</dbReference>
<comment type="function">
    <text evidence="6">As a component of the decapping complex, involved in the degradation of mRNAs. Promotes P-body formation. Translational repressor.</text>
</comment>
<evidence type="ECO:0000256" key="5">
    <source>
        <dbReference type="ARBA" id="ARBA00022664"/>
    </source>
</evidence>
<feature type="domain" description="DFDF" evidence="10">
    <location>
        <begin position="505"/>
        <end position="541"/>
    </location>
</feature>
<feature type="short sequence motif" description="TFG box" evidence="8">
    <location>
        <begin position="585"/>
        <end position="605"/>
    </location>
</feature>
<keyword evidence="4" id="KW-0678">Repressor</keyword>
<feature type="domain" description="FFD box profile" evidence="11">
    <location>
        <begin position="563"/>
        <end position="578"/>
    </location>
</feature>
<feature type="compositionally biased region" description="Low complexity" evidence="9">
    <location>
        <begin position="225"/>
        <end position="241"/>
    </location>
</feature>
<dbReference type="Proteomes" id="UP000623129">
    <property type="component" value="Unassembled WGS sequence"/>
</dbReference>
<dbReference type="AlphaFoldDB" id="A0A833R6Z5"/>
<dbReference type="SUPFAM" id="SSF50182">
    <property type="entry name" value="Sm-like ribonucleoproteins"/>
    <property type="match status" value="1"/>
</dbReference>
<accession>A0A833R6Z5</accession>
<dbReference type="EMBL" id="SWLB01000011">
    <property type="protein sequence ID" value="KAF3332737.1"/>
    <property type="molecule type" value="Genomic_DNA"/>
</dbReference>
<dbReference type="PROSITE" id="PS51513">
    <property type="entry name" value="FFD"/>
    <property type="match status" value="1"/>
</dbReference>
<dbReference type="InterPro" id="IPR010920">
    <property type="entry name" value="LSM_dom_sf"/>
</dbReference>
<feature type="domain" description="TFG box profile" evidence="12">
    <location>
        <begin position="585"/>
        <end position="605"/>
    </location>
</feature>
<dbReference type="GO" id="GO:0033962">
    <property type="term" value="P:P-body assembly"/>
    <property type="evidence" value="ECO:0007669"/>
    <property type="project" value="TreeGrafter"/>
</dbReference>
<evidence type="ECO:0000313" key="14">
    <source>
        <dbReference type="EMBL" id="KAF3332737.1"/>
    </source>
</evidence>
<evidence type="ECO:0000256" key="2">
    <source>
        <dbReference type="ARBA" id="ARBA00010415"/>
    </source>
</evidence>
<feature type="region of interest" description="Disordered" evidence="9">
    <location>
        <begin position="602"/>
        <end position="660"/>
    </location>
</feature>
<dbReference type="FunFam" id="2.30.30.100:FF:000033">
    <property type="entry name" value="Trailer hitch, isoform C"/>
    <property type="match status" value="1"/>
</dbReference>
<feature type="region of interest" description="Disordered" evidence="9">
    <location>
        <begin position="126"/>
        <end position="165"/>
    </location>
</feature>
<feature type="domain" description="Sm" evidence="13">
    <location>
        <begin position="25"/>
        <end position="108"/>
    </location>
</feature>
<dbReference type="GO" id="GO:0003729">
    <property type="term" value="F:mRNA binding"/>
    <property type="evidence" value="ECO:0007669"/>
    <property type="project" value="TreeGrafter"/>
</dbReference>
<feature type="region of interest" description="Disordered" evidence="9">
    <location>
        <begin position="1"/>
        <end position="32"/>
    </location>
</feature>
<dbReference type="PANTHER" id="PTHR13586">
    <property type="entry name" value="SCD6 PROTEIN-RELATED"/>
    <property type="match status" value="1"/>
</dbReference>
<comment type="caution">
    <text evidence="14">The sequence shown here is derived from an EMBL/GenBank/DDBJ whole genome shotgun (WGS) entry which is preliminary data.</text>
</comment>
<dbReference type="GO" id="GO:0034063">
    <property type="term" value="P:stress granule assembly"/>
    <property type="evidence" value="ECO:0007669"/>
    <property type="project" value="TreeGrafter"/>
</dbReference>
<evidence type="ECO:0000259" key="12">
    <source>
        <dbReference type="PROSITE" id="PS51536"/>
    </source>
</evidence>
<comment type="subcellular location">
    <subcellularLocation>
        <location evidence="1">Cytoplasm</location>
        <location evidence="1">P-body</location>
    </subcellularLocation>
</comment>
<sequence>MASSEGSSAVTASPEKSTAASSRSGGGATADSYIGSLISLTSKSEIRYEGVLYTINTEESSIGLRNVRSFGTEGRKKDGQQIPASDKIYEFILFRGSDIKDLQVKSSVPAQPAQPAAIHNDPAIIQSHYTRPPPPATASITSFASGPATSPLTSDLPPAHATQFGSGLHQRAPFQSNLPLYQPGSALPAWGPQTAQPPSANGSGLTLPPVYWQGYYPTTGFPHMQPAQLQQPQLQQHQIPQPQLQQPSLIRPPPGVSIPSTLQYPGLNTGSQSLPQNLPELPPLVQLGTTSTLMLSSVSLPTAVAPTPASVSAGTDTNPTNLVPNKPPATSISGFPPNLGAALSLAAPLEPSAPSLSTNKPASLLSQNMPQASSTVEPSVPLVTPGQLLQTIHATTSTVPSSSSVPVQTSSREVDIKAVEINEKAEPKPFEMNRSGPILSEPGESKKDEPLLPEPPVQVPAETKEPLLPSPMTAPYKTGGGAPSYVHHHNYNNYRGRGRGRGPSAFSRQVTKFTEDFDFTAMNEKFNKDEVWGHLGKSKAHGESDDFEGDEVLDDEESENDKPVYVKDDFFDSLSCTSLDQNSRNGRPKFSEQLKIDTETFGNFPRHHRSMHMRGGGRGPRGGYRGGGSGRGGSYYNNRGYGAYNSGRGSRGPNYNSHTS</sequence>
<dbReference type="PANTHER" id="PTHR13586:SF0">
    <property type="entry name" value="TRAILER HITCH, ISOFORM H"/>
    <property type="match status" value="1"/>
</dbReference>
<feature type="short sequence motif" description="FFD box" evidence="7">
    <location>
        <begin position="563"/>
        <end position="578"/>
    </location>
</feature>
<dbReference type="Pfam" id="PF09532">
    <property type="entry name" value="FDF"/>
    <property type="match status" value="1"/>
</dbReference>
<feature type="compositionally biased region" description="Gly residues" evidence="9">
    <location>
        <begin position="614"/>
        <end position="633"/>
    </location>
</feature>
<evidence type="ECO:0000256" key="8">
    <source>
        <dbReference type="PROSITE-ProRule" id="PRU00869"/>
    </source>
</evidence>
<dbReference type="SMART" id="SM01271">
    <property type="entry name" value="LSM14"/>
    <property type="match status" value="1"/>
</dbReference>
<dbReference type="Pfam" id="PF12701">
    <property type="entry name" value="LSM14"/>
    <property type="match status" value="1"/>
</dbReference>
<evidence type="ECO:0000259" key="11">
    <source>
        <dbReference type="PROSITE" id="PS51513"/>
    </source>
</evidence>
<evidence type="ECO:0000256" key="1">
    <source>
        <dbReference type="ARBA" id="ARBA00004201"/>
    </source>
</evidence>
<evidence type="ECO:0000256" key="4">
    <source>
        <dbReference type="ARBA" id="ARBA00022491"/>
    </source>
</evidence>
<protein>
    <submittedName>
        <fullName evidence="14">Protein decapping 5-like protein</fullName>
    </submittedName>
</protein>